<feature type="region of interest" description="Disordered" evidence="1">
    <location>
        <begin position="232"/>
        <end position="279"/>
    </location>
</feature>
<keyword evidence="2" id="KW-0812">Transmembrane</keyword>
<evidence type="ECO:0000313" key="3">
    <source>
        <dbReference type="EMBL" id="GAA2114560.1"/>
    </source>
</evidence>
<comment type="caution">
    <text evidence="3">The sequence shown here is derived from an EMBL/GenBank/DDBJ whole genome shotgun (WGS) entry which is preliminary data.</text>
</comment>
<evidence type="ECO:0008006" key="5">
    <source>
        <dbReference type="Google" id="ProtNLM"/>
    </source>
</evidence>
<feature type="compositionally biased region" description="Pro residues" evidence="1">
    <location>
        <begin position="150"/>
        <end position="160"/>
    </location>
</feature>
<dbReference type="Gene3D" id="1.10.101.10">
    <property type="entry name" value="PGBD-like superfamily/PGBD"/>
    <property type="match status" value="1"/>
</dbReference>
<feature type="compositionally biased region" description="Pro residues" evidence="1">
    <location>
        <begin position="198"/>
        <end position="215"/>
    </location>
</feature>
<feature type="compositionally biased region" description="Low complexity" evidence="1">
    <location>
        <begin position="92"/>
        <end position="103"/>
    </location>
</feature>
<feature type="compositionally biased region" description="Low complexity" evidence="1">
    <location>
        <begin position="119"/>
        <end position="149"/>
    </location>
</feature>
<feature type="region of interest" description="Disordered" evidence="1">
    <location>
        <begin position="312"/>
        <end position="404"/>
    </location>
</feature>
<gene>
    <name evidence="3" type="ORF">GCM10009759_58940</name>
</gene>
<keyword evidence="2" id="KW-0472">Membrane</keyword>
<dbReference type="InterPro" id="IPR036366">
    <property type="entry name" value="PGBDSf"/>
</dbReference>
<name>A0ABN2XRH8_9ACTN</name>
<sequence>MPAEPCPRCGTARTAGGCACDAVSATEETAVLPHLEGPPLVRPYVAGTSVVEAGDPAVDPFATRVGPSPVQPVAAPPAAAAPIAVPPVSVPTTAARPPAVQPITGPPTAPPPPPHRAPHVPQSASPFGPPQAAGPAGQPHPDATATQLLPPVPPQAPPRAPQGGPQGAPGRFVPIPPPGPVQEPLPAVEQTMPLTLGPVPPQPAPAGYPSAPPPSGAEATQLLELGGHDAQYGEDGPGEEEWSGTPGTDLGMFTFREDGADDPVSRADRREQRRQSADRRRLVIAGGAVGVTALGVALAMLLSSGGPAKVDDALPAPSGPAVTSPAEVTPTPAEPTPAAETSAPAEPAESASPTRSTARPTQTTTTKAAAAPTTEAPPAPSTPAAPTTESTPPPPTTGKVLKFGDTGPEVTQMQQALMAYRCNQIGALTMDRTRSNQPGFGDWTRQVLSGVQRDLFGDGKPRQYQDGVYDAATQTALAQTPQGRNC</sequence>
<feature type="region of interest" description="Disordered" evidence="1">
    <location>
        <begin position="92"/>
        <end position="219"/>
    </location>
</feature>
<dbReference type="Proteomes" id="UP001500897">
    <property type="component" value="Unassembled WGS sequence"/>
</dbReference>
<dbReference type="EMBL" id="BAAANS010000049">
    <property type="protein sequence ID" value="GAA2114560.1"/>
    <property type="molecule type" value="Genomic_DNA"/>
</dbReference>
<feature type="transmembrane region" description="Helical" evidence="2">
    <location>
        <begin position="282"/>
        <end position="302"/>
    </location>
</feature>
<feature type="compositionally biased region" description="Basic and acidic residues" evidence="1">
    <location>
        <begin position="255"/>
        <end position="279"/>
    </location>
</feature>
<protein>
    <recommendedName>
        <fullName evidence="5">Peptidoglycan binding protein</fullName>
    </recommendedName>
</protein>
<reference evidence="3 4" key="1">
    <citation type="journal article" date="2019" name="Int. J. Syst. Evol. Microbiol.">
        <title>The Global Catalogue of Microorganisms (GCM) 10K type strain sequencing project: providing services to taxonomists for standard genome sequencing and annotation.</title>
        <authorList>
            <consortium name="The Broad Institute Genomics Platform"/>
            <consortium name="The Broad Institute Genome Sequencing Center for Infectious Disease"/>
            <person name="Wu L."/>
            <person name="Ma J."/>
        </authorList>
    </citation>
    <scope>NUCLEOTIDE SEQUENCE [LARGE SCALE GENOMIC DNA]</scope>
    <source>
        <strain evidence="3 4">JCM 14559</strain>
    </source>
</reference>
<organism evidence="3 4">
    <name type="scientific">Kitasatospora saccharophila</name>
    <dbReference type="NCBI Taxonomy" id="407973"/>
    <lineage>
        <taxon>Bacteria</taxon>
        <taxon>Bacillati</taxon>
        <taxon>Actinomycetota</taxon>
        <taxon>Actinomycetes</taxon>
        <taxon>Kitasatosporales</taxon>
        <taxon>Streptomycetaceae</taxon>
        <taxon>Kitasatospora</taxon>
    </lineage>
</organism>
<proteinExistence type="predicted"/>
<feature type="compositionally biased region" description="Low complexity" evidence="1">
    <location>
        <begin position="320"/>
        <end position="374"/>
    </location>
</feature>
<dbReference type="RefSeq" id="WP_344556431.1">
    <property type="nucleotide sequence ID" value="NZ_BAAANS010000049.1"/>
</dbReference>
<evidence type="ECO:0000256" key="2">
    <source>
        <dbReference type="SAM" id="Phobius"/>
    </source>
</evidence>
<feature type="compositionally biased region" description="Pro residues" evidence="1">
    <location>
        <begin position="104"/>
        <end position="115"/>
    </location>
</feature>
<keyword evidence="4" id="KW-1185">Reference proteome</keyword>
<accession>A0ABN2XRH8</accession>
<keyword evidence="2" id="KW-1133">Transmembrane helix</keyword>
<feature type="compositionally biased region" description="Pro residues" evidence="1">
    <location>
        <begin position="174"/>
        <end position="183"/>
    </location>
</feature>
<evidence type="ECO:0000313" key="4">
    <source>
        <dbReference type="Proteomes" id="UP001500897"/>
    </source>
</evidence>
<evidence type="ECO:0000256" key="1">
    <source>
        <dbReference type="SAM" id="MobiDB-lite"/>
    </source>
</evidence>